<dbReference type="InterPro" id="IPR001853">
    <property type="entry name" value="DSBA-like_thioredoxin_dom"/>
</dbReference>
<evidence type="ECO:0000259" key="1">
    <source>
        <dbReference type="Pfam" id="PF01323"/>
    </source>
</evidence>
<dbReference type="Gene3D" id="3.40.30.10">
    <property type="entry name" value="Glutaredoxin"/>
    <property type="match status" value="1"/>
</dbReference>
<evidence type="ECO:0000313" key="2">
    <source>
        <dbReference type="EMBL" id="SPD88405.1"/>
    </source>
</evidence>
<dbReference type="OrthoDB" id="9799122at2"/>
<dbReference type="CDD" id="cd03024">
    <property type="entry name" value="DsbA_FrnE"/>
    <property type="match status" value="1"/>
</dbReference>
<name>A0A2N9JK23_9ACTN</name>
<sequence length="215" mass="23518">MRVEIWSDVVCPFCYIGKRRFETALANFEHRDDVDVVLRSFELDPDAPTEPTEKVPTALARKYGISTEQALANMAGVDQMAAGEGLVFNQADAPHANTRDAHRLLHLALAEGGQSAQAALNERLLQNYFVDAQNPADHALLRESAIAAGLDPARVDQVLSTDEFDDDVEADVARARAYGATGVPFFVVDQRYGIAGAQPTEAFSRTLEAAWNDRD</sequence>
<organism evidence="2 3">
    <name type="scientific">Micropruina glycogenica</name>
    <dbReference type="NCBI Taxonomy" id="75385"/>
    <lineage>
        <taxon>Bacteria</taxon>
        <taxon>Bacillati</taxon>
        <taxon>Actinomycetota</taxon>
        <taxon>Actinomycetes</taxon>
        <taxon>Propionibacteriales</taxon>
        <taxon>Nocardioidaceae</taxon>
        <taxon>Micropruina</taxon>
    </lineage>
</organism>
<dbReference type="Proteomes" id="UP000238164">
    <property type="component" value="Chromosome 1"/>
</dbReference>
<dbReference type="AlphaFoldDB" id="A0A2N9JK23"/>
<dbReference type="SUPFAM" id="SSF52833">
    <property type="entry name" value="Thioredoxin-like"/>
    <property type="match status" value="1"/>
</dbReference>
<keyword evidence="3" id="KW-1185">Reference proteome</keyword>
<dbReference type="EMBL" id="LT985188">
    <property type="protein sequence ID" value="SPD88405.1"/>
    <property type="molecule type" value="Genomic_DNA"/>
</dbReference>
<dbReference type="KEGG" id="mgg:MPLG2_3375"/>
<dbReference type="RefSeq" id="WP_105186928.1">
    <property type="nucleotide sequence ID" value="NZ_BAAAGO010000001.1"/>
</dbReference>
<dbReference type="Pfam" id="PF01323">
    <property type="entry name" value="DSBA"/>
    <property type="match status" value="1"/>
</dbReference>
<accession>A0A2N9JK23</accession>
<feature type="domain" description="DSBA-like thioredoxin" evidence="1">
    <location>
        <begin position="3"/>
        <end position="207"/>
    </location>
</feature>
<dbReference type="PANTHER" id="PTHR13887:SF41">
    <property type="entry name" value="THIOREDOXIN SUPERFAMILY PROTEIN"/>
    <property type="match status" value="1"/>
</dbReference>
<dbReference type="GO" id="GO:0016491">
    <property type="term" value="F:oxidoreductase activity"/>
    <property type="evidence" value="ECO:0007669"/>
    <property type="project" value="InterPro"/>
</dbReference>
<evidence type="ECO:0000313" key="3">
    <source>
        <dbReference type="Proteomes" id="UP000238164"/>
    </source>
</evidence>
<gene>
    <name evidence="2" type="ORF">MPLG2_3375</name>
</gene>
<proteinExistence type="predicted"/>
<protein>
    <submittedName>
        <fullName evidence="2">Disulfide bond formation protein DsbA</fullName>
    </submittedName>
</protein>
<reference evidence="2 3" key="1">
    <citation type="submission" date="2018-02" db="EMBL/GenBank/DDBJ databases">
        <authorList>
            <person name="Cohen D.B."/>
            <person name="Kent A.D."/>
        </authorList>
    </citation>
    <scope>NUCLEOTIDE SEQUENCE [LARGE SCALE GENOMIC DNA]</scope>
    <source>
        <strain evidence="2">1</strain>
    </source>
</reference>
<dbReference type="InterPro" id="IPR036249">
    <property type="entry name" value="Thioredoxin-like_sf"/>
</dbReference>
<dbReference type="PANTHER" id="PTHR13887">
    <property type="entry name" value="GLUTATHIONE S-TRANSFERASE KAPPA"/>
    <property type="match status" value="1"/>
</dbReference>